<feature type="transmembrane region" description="Helical" evidence="7">
    <location>
        <begin position="334"/>
        <end position="355"/>
    </location>
</feature>
<evidence type="ECO:0000256" key="2">
    <source>
        <dbReference type="ARBA" id="ARBA00007430"/>
    </source>
</evidence>
<evidence type="ECO:0000313" key="8">
    <source>
        <dbReference type="EMBL" id="BAY84266.1"/>
    </source>
</evidence>
<proteinExistence type="inferred from homology"/>
<feature type="transmembrane region" description="Helical" evidence="7">
    <location>
        <begin position="367"/>
        <end position="387"/>
    </location>
</feature>
<dbReference type="Proteomes" id="UP000218418">
    <property type="component" value="Chromosome"/>
</dbReference>
<evidence type="ECO:0000256" key="7">
    <source>
        <dbReference type="SAM" id="Phobius"/>
    </source>
</evidence>
<dbReference type="PANTHER" id="PTHR30250">
    <property type="entry name" value="PST FAMILY PREDICTED COLANIC ACID TRANSPORTER"/>
    <property type="match status" value="1"/>
</dbReference>
<dbReference type="Pfam" id="PF13440">
    <property type="entry name" value="Polysacc_synt_3"/>
    <property type="match status" value="1"/>
</dbReference>
<reference evidence="8 9" key="1">
    <citation type="submission" date="2017-06" db="EMBL/GenBank/DDBJ databases">
        <title>Genome sequencing of cyanobaciteial culture collection at National Institute for Environmental Studies (NIES).</title>
        <authorList>
            <person name="Hirose Y."/>
            <person name="Shimura Y."/>
            <person name="Fujisawa T."/>
            <person name="Nakamura Y."/>
            <person name="Kawachi M."/>
        </authorList>
    </citation>
    <scope>NUCLEOTIDE SEQUENCE [LARGE SCALE GENOMIC DNA]</scope>
    <source>
        <strain evidence="8 9">NIES-267</strain>
    </source>
</reference>
<evidence type="ECO:0000256" key="3">
    <source>
        <dbReference type="ARBA" id="ARBA00022475"/>
    </source>
</evidence>
<dbReference type="CDD" id="cd13127">
    <property type="entry name" value="MATE_tuaB_like"/>
    <property type="match status" value="1"/>
</dbReference>
<feature type="transmembrane region" description="Helical" evidence="7">
    <location>
        <begin position="306"/>
        <end position="328"/>
    </location>
</feature>
<sequence>MQNRKLTTNKLKQIFSDKYIRNVAWLGGAGLANLVFRLGTAVILARILGLEDYRFISIIYTGFEFANVLTLRSGIKAKIIQADQKDFQTICNTSYWLNWILCGSIFIIQCLAAYPIAEFYEKKQLVLPICVAAVAYLMFPLYIVNLAVIERENRLKITAFCSATQLLIGSIISIILALLGMGFWSIVWAIVLTTPVWIIITWKNHSWRPPKTFSLKKWHKIAGFGGSLFGINLLRSFRVNIDYLIIGRFLGIEALGIYYFAFIAGLGISVNVINTFKSALFPYLCEVKDNKNLLRKRFFSSLKKTCIITFPLIILQASLTPFYVPIIFGQKWTSAIPIIILFCLSVLPLVIDSFIYQLLNAVGKPHISLSWSIIKTVILTILALFVVKSGILAMAMLVTTYQFITVTGFSIWVMKYIFQSRI</sequence>
<feature type="transmembrane region" description="Helical" evidence="7">
    <location>
        <begin position="157"/>
        <end position="177"/>
    </location>
</feature>
<comment type="similarity">
    <text evidence="2">Belongs to the polysaccharide synthase family.</text>
</comment>
<feature type="transmembrane region" description="Helical" evidence="7">
    <location>
        <begin position="126"/>
        <end position="145"/>
    </location>
</feature>
<feature type="transmembrane region" description="Helical" evidence="7">
    <location>
        <begin position="55"/>
        <end position="75"/>
    </location>
</feature>
<feature type="transmembrane region" description="Helical" evidence="7">
    <location>
        <begin position="96"/>
        <end position="114"/>
    </location>
</feature>
<feature type="transmembrane region" description="Helical" evidence="7">
    <location>
        <begin position="183"/>
        <end position="200"/>
    </location>
</feature>
<keyword evidence="4 7" id="KW-0812">Transmembrane</keyword>
<evidence type="ECO:0000256" key="1">
    <source>
        <dbReference type="ARBA" id="ARBA00004651"/>
    </source>
</evidence>
<keyword evidence="3" id="KW-1003">Cell membrane</keyword>
<evidence type="ECO:0000256" key="4">
    <source>
        <dbReference type="ARBA" id="ARBA00022692"/>
    </source>
</evidence>
<feature type="transmembrane region" description="Helical" evidence="7">
    <location>
        <begin position="257"/>
        <end position="285"/>
    </location>
</feature>
<keyword evidence="6 7" id="KW-0472">Membrane</keyword>
<evidence type="ECO:0000256" key="5">
    <source>
        <dbReference type="ARBA" id="ARBA00022989"/>
    </source>
</evidence>
<keyword evidence="5 7" id="KW-1133">Transmembrane helix</keyword>
<dbReference type="OrthoDB" id="9770347at2"/>
<dbReference type="GO" id="GO:0005886">
    <property type="term" value="C:plasma membrane"/>
    <property type="evidence" value="ECO:0007669"/>
    <property type="project" value="UniProtKB-SubCell"/>
</dbReference>
<dbReference type="InterPro" id="IPR050833">
    <property type="entry name" value="Poly_Biosynth_Transport"/>
</dbReference>
<organism evidence="8 9">
    <name type="scientific">Calothrix parasitica NIES-267</name>
    <dbReference type="NCBI Taxonomy" id="1973488"/>
    <lineage>
        <taxon>Bacteria</taxon>
        <taxon>Bacillati</taxon>
        <taxon>Cyanobacteriota</taxon>
        <taxon>Cyanophyceae</taxon>
        <taxon>Nostocales</taxon>
        <taxon>Calotrichaceae</taxon>
        <taxon>Calothrix</taxon>
    </lineage>
</organism>
<accession>A0A1Z4LSQ7</accession>
<dbReference type="PANTHER" id="PTHR30250:SF10">
    <property type="entry name" value="LIPOPOLYSACCHARIDE BIOSYNTHESIS PROTEIN WZXC"/>
    <property type="match status" value="1"/>
</dbReference>
<protein>
    <submittedName>
        <fullName evidence="8">Probable polysaccharide biosynthesis protein</fullName>
    </submittedName>
</protein>
<feature type="transmembrane region" description="Helical" evidence="7">
    <location>
        <begin position="393"/>
        <end position="418"/>
    </location>
</feature>
<keyword evidence="9" id="KW-1185">Reference proteome</keyword>
<feature type="transmembrane region" description="Helical" evidence="7">
    <location>
        <begin position="23"/>
        <end position="49"/>
    </location>
</feature>
<gene>
    <name evidence="8" type="ORF">NIES267_37620</name>
</gene>
<dbReference type="AlphaFoldDB" id="A0A1Z4LSQ7"/>
<feature type="transmembrane region" description="Helical" evidence="7">
    <location>
        <begin position="221"/>
        <end position="237"/>
    </location>
</feature>
<evidence type="ECO:0000313" key="9">
    <source>
        <dbReference type="Proteomes" id="UP000218418"/>
    </source>
</evidence>
<evidence type="ECO:0000256" key="6">
    <source>
        <dbReference type="ARBA" id="ARBA00023136"/>
    </source>
</evidence>
<comment type="subcellular location">
    <subcellularLocation>
        <location evidence="1">Cell membrane</location>
        <topology evidence="1">Multi-pass membrane protein</topology>
    </subcellularLocation>
</comment>
<dbReference type="EMBL" id="AP018227">
    <property type="protein sequence ID" value="BAY84266.1"/>
    <property type="molecule type" value="Genomic_DNA"/>
</dbReference>
<name>A0A1Z4LSQ7_9CYAN</name>